<dbReference type="Gene3D" id="1.20.1730.10">
    <property type="entry name" value="Sodium/glucose cotransporter"/>
    <property type="match status" value="1"/>
</dbReference>
<accession>A0A382GIE1</accession>
<dbReference type="PROSITE" id="PS50283">
    <property type="entry name" value="NA_SOLUT_SYMP_3"/>
    <property type="match status" value="1"/>
</dbReference>
<dbReference type="Pfam" id="PF00474">
    <property type="entry name" value="SSF"/>
    <property type="match status" value="1"/>
</dbReference>
<feature type="transmembrane region" description="Helical" evidence="6">
    <location>
        <begin position="85"/>
        <end position="103"/>
    </location>
</feature>
<keyword evidence="5 6" id="KW-0472">Membrane</keyword>
<evidence type="ECO:0000256" key="6">
    <source>
        <dbReference type="SAM" id="Phobius"/>
    </source>
</evidence>
<dbReference type="EMBL" id="UINC01055721">
    <property type="protein sequence ID" value="SVB74930.1"/>
    <property type="molecule type" value="Genomic_DNA"/>
</dbReference>
<gene>
    <name evidence="7" type="ORF">METZ01_LOCUS227784</name>
</gene>
<dbReference type="InterPro" id="IPR001734">
    <property type="entry name" value="Na/solute_symporter"/>
</dbReference>
<dbReference type="AlphaFoldDB" id="A0A382GIE1"/>
<sequence>VIPIMMGLLGFVGAGAGMEIDNVGVTNALVIAHFLPSGASIFFMFMVFAGLVAILDSQYSSVANMTGHDIYNQFKTGHVDLQIRWARGGMIALALVALMVSHIPNIQILHLFLFFAVLRASVWLPSMISFLKPEWINEKGMFWGILIGATVGEILFVSGKLGYTDTAFLGVLVAVFGSPALAIGVSKNPSWIRLK</sequence>
<reference evidence="7" key="1">
    <citation type="submission" date="2018-05" db="EMBL/GenBank/DDBJ databases">
        <authorList>
            <person name="Lanie J.A."/>
            <person name="Ng W.-L."/>
            <person name="Kazmierczak K.M."/>
            <person name="Andrzejewski T.M."/>
            <person name="Davidsen T.M."/>
            <person name="Wayne K.J."/>
            <person name="Tettelin H."/>
            <person name="Glass J.I."/>
            <person name="Rusch D."/>
            <person name="Podicherti R."/>
            <person name="Tsui H.-C.T."/>
            <person name="Winkler M.E."/>
        </authorList>
    </citation>
    <scope>NUCLEOTIDE SEQUENCE</scope>
</reference>
<protein>
    <submittedName>
        <fullName evidence="7">Uncharacterized protein</fullName>
    </submittedName>
</protein>
<evidence type="ECO:0000256" key="3">
    <source>
        <dbReference type="ARBA" id="ARBA00022692"/>
    </source>
</evidence>
<feature type="transmembrane region" description="Helical" evidence="6">
    <location>
        <begin position="109"/>
        <end position="130"/>
    </location>
</feature>
<name>A0A382GIE1_9ZZZZ</name>
<organism evidence="7">
    <name type="scientific">marine metagenome</name>
    <dbReference type="NCBI Taxonomy" id="408172"/>
    <lineage>
        <taxon>unclassified sequences</taxon>
        <taxon>metagenomes</taxon>
        <taxon>ecological metagenomes</taxon>
    </lineage>
</organism>
<evidence type="ECO:0000313" key="7">
    <source>
        <dbReference type="EMBL" id="SVB74930.1"/>
    </source>
</evidence>
<feature type="transmembrane region" description="Helical" evidence="6">
    <location>
        <begin position="38"/>
        <end position="55"/>
    </location>
</feature>
<evidence type="ECO:0000256" key="1">
    <source>
        <dbReference type="ARBA" id="ARBA00004141"/>
    </source>
</evidence>
<dbReference type="InterPro" id="IPR038377">
    <property type="entry name" value="Na/Glc_symporter_sf"/>
</dbReference>
<keyword evidence="3 6" id="KW-0812">Transmembrane</keyword>
<feature type="non-terminal residue" evidence="7">
    <location>
        <position position="1"/>
    </location>
</feature>
<comment type="similarity">
    <text evidence="2">Belongs to the sodium:solute symporter (SSF) (TC 2.A.21) family.</text>
</comment>
<feature type="transmembrane region" description="Helical" evidence="6">
    <location>
        <begin position="167"/>
        <end position="185"/>
    </location>
</feature>
<evidence type="ECO:0000256" key="5">
    <source>
        <dbReference type="ARBA" id="ARBA00023136"/>
    </source>
</evidence>
<keyword evidence="4 6" id="KW-1133">Transmembrane helix</keyword>
<feature type="transmembrane region" description="Helical" evidence="6">
    <location>
        <begin position="142"/>
        <end position="161"/>
    </location>
</feature>
<proteinExistence type="inferred from homology"/>
<evidence type="ECO:0000256" key="4">
    <source>
        <dbReference type="ARBA" id="ARBA00022989"/>
    </source>
</evidence>
<evidence type="ECO:0000256" key="2">
    <source>
        <dbReference type="ARBA" id="ARBA00006434"/>
    </source>
</evidence>
<dbReference type="GO" id="GO:0022857">
    <property type="term" value="F:transmembrane transporter activity"/>
    <property type="evidence" value="ECO:0007669"/>
    <property type="project" value="InterPro"/>
</dbReference>
<dbReference type="GO" id="GO:0016020">
    <property type="term" value="C:membrane"/>
    <property type="evidence" value="ECO:0007669"/>
    <property type="project" value="UniProtKB-SubCell"/>
</dbReference>
<comment type="subcellular location">
    <subcellularLocation>
        <location evidence="1">Membrane</location>
        <topology evidence="1">Multi-pass membrane protein</topology>
    </subcellularLocation>
</comment>